<keyword evidence="2" id="KW-1185">Reference proteome</keyword>
<gene>
    <name evidence="1" type="ORF">R3P38DRAFT_3215694</name>
</gene>
<dbReference type="AlphaFoldDB" id="A0AAW0A9D6"/>
<dbReference type="EMBL" id="JAWWNJ010000079">
    <property type="protein sequence ID" value="KAK7002506.1"/>
    <property type="molecule type" value="Genomic_DNA"/>
</dbReference>
<proteinExistence type="predicted"/>
<sequence length="186" mass="20513">MAADTDLLLRSARDWNAWESYTEGELRKEGLWLVVEKGDTTASAASGSSASLVTITVPLRDTFAERDSRALGLIRALWEALKKEYSQANKTEIAFALLQQLLRRKLRLEDGQEKVTLSGMTAHVDKFASDLNRLDGLGYSVDADLQPLFLRRTLPKTSGFEALQASILGSVAANSKLTRDQVEAKI</sequence>
<organism evidence="1 2">
    <name type="scientific">Favolaschia claudopus</name>
    <dbReference type="NCBI Taxonomy" id="2862362"/>
    <lineage>
        <taxon>Eukaryota</taxon>
        <taxon>Fungi</taxon>
        <taxon>Dikarya</taxon>
        <taxon>Basidiomycota</taxon>
        <taxon>Agaricomycotina</taxon>
        <taxon>Agaricomycetes</taxon>
        <taxon>Agaricomycetidae</taxon>
        <taxon>Agaricales</taxon>
        <taxon>Marasmiineae</taxon>
        <taxon>Mycenaceae</taxon>
        <taxon>Favolaschia</taxon>
    </lineage>
</organism>
<comment type="caution">
    <text evidence="1">The sequence shown here is derived from an EMBL/GenBank/DDBJ whole genome shotgun (WGS) entry which is preliminary data.</text>
</comment>
<protein>
    <submittedName>
        <fullName evidence="1">Uncharacterized protein</fullName>
    </submittedName>
</protein>
<reference evidence="1 2" key="1">
    <citation type="journal article" date="2024" name="J Genomics">
        <title>Draft genome sequencing and assembly of Favolaschia claudopus CIRM-BRFM 2984 isolated from oak limbs.</title>
        <authorList>
            <person name="Navarro D."/>
            <person name="Drula E."/>
            <person name="Chaduli D."/>
            <person name="Cazenave R."/>
            <person name="Ahrendt S."/>
            <person name="Wang J."/>
            <person name="Lipzen A."/>
            <person name="Daum C."/>
            <person name="Barry K."/>
            <person name="Grigoriev I.V."/>
            <person name="Favel A."/>
            <person name="Rosso M.N."/>
            <person name="Martin F."/>
        </authorList>
    </citation>
    <scope>NUCLEOTIDE SEQUENCE [LARGE SCALE GENOMIC DNA]</scope>
    <source>
        <strain evidence="1 2">CIRM-BRFM 2984</strain>
    </source>
</reference>
<name>A0AAW0A9D6_9AGAR</name>
<dbReference type="Proteomes" id="UP001362999">
    <property type="component" value="Unassembled WGS sequence"/>
</dbReference>
<evidence type="ECO:0000313" key="2">
    <source>
        <dbReference type="Proteomes" id="UP001362999"/>
    </source>
</evidence>
<evidence type="ECO:0000313" key="1">
    <source>
        <dbReference type="EMBL" id="KAK7002506.1"/>
    </source>
</evidence>
<accession>A0AAW0A9D6</accession>